<keyword evidence="7" id="KW-0106">Calcium</keyword>
<dbReference type="InterPro" id="IPR000209">
    <property type="entry name" value="Peptidase_S8/S53_dom"/>
</dbReference>
<feature type="active site" description="Charge relay system" evidence="10 11">
    <location>
        <position position="477"/>
    </location>
</feature>
<evidence type="ECO:0000256" key="3">
    <source>
        <dbReference type="ARBA" id="ARBA00022685"/>
    </source>
</evidence>
<feature type="region of interest" description="Disordered" evidence="12">
    <location>
        <begin position="65"/>
        <end position="99"/>
    </location>
</feature>
<dbReference type="Pfam" id="PF01483">
    <property type="entry name" value="P_proprotein"/>
    <property type="match status" value="1"/>
</dbReference>
<dbReference type="InterPro" id="IPR023827">
    <property type="entry name" value="Peptidase_S8_Asp-AS"/>
</dbReference>
<dbReference type="PROSITE" id="PS00138">
    <property type="entry name" value="SUBTILASE_SER"/>
    <property type="match status" value="1"/>
</dbReference>
<evidence type="ECO:0000256" key="5">
    <source>
        <dbReference type="ARBA" id="ARBA00022801"/>
    </source>
</evidence>
<dbReference type="GO" id="GO:0043005">
    <property type="term" value="C:neuron projection"/>
    <property type="evidence" value="ECO:0007669"/>
    <property type="project" value="TreeGrafter"/>
</dbReference>
<protein>
    <submittedName>
        <fullName evidence="14">Neuroendocrine convertase 1</fullName>
    </submittedName>
</protein>
<dbReference type="PROSITE" id="PS00136">
    <property type="entry name" value="SUBTILASE_ASP"/>
    <property type="match status" value="1"/>
</dbReference>
<dbReference type="Gene3D" id="3.40.50.200">
    <property type="entry name" value="Peptidase S8/S53 domain"/>
    <property type="match status" value="1"/>
</dbReference>
<dbReference type="PROSITE" id="PS51829">
    <property type="entry name" value="P_HOMO_B"/>
    <property type="match status" value="1"/>
</dbReference>
<dbReference type="AlphaFoldDB" id="A0A5N5TLV4"/>
<comment type="caution">
    <text evidence="14">The sequence shown here is derived from an EMBL/GenBank/DDBJ whole genome shotgun (WGS) entry which is preliminary data.</text>
</comment>
<evidence type="ECO:0000256" key="8">
    <source>
        <dbReference type="ARBA" id="ARBA00023145"/>
    </source>
</evidence>
<dbReference type="Proteomes" id="UP000326759">
    <property type="component" value="Unassembled WGS sequence"/>
</dbReference>
<dbReference type="GO" id="GO:0012505">
    <property type="term" value="C:endomembrane system"/>
    <property type="evidence" value="ECO:0007669"/>
    <property type="project" value="UniProtKB-ARBA"/>
</dbReference>
<evidence type="ECO:0000256" key="9">
    <source>
        <dbReference type="ARBA" id="ARBA00023180"/>
    </source>
</evidence>
<evidence type="ECO:0000256" key="1">
    <source>
        <dbReference type="ARBA" id="ARBA00005325"/>
    </source>
</evidence>
<dbReference type="PROSITE" id="PS51892">
    <property type="entry name" value="SUBTILASE"/>
    <property type="match status" value="1"/>
</dbReference>
<feature type="compositionally biased region" description="Basic and acidic residues" evidence="12">
    <location>
        <begin position="65"/>
        <end position="80"/>
    </location>
</feature>
<dbReference type="CDD" id="cd04059">
    <property type="entry name" value="Peptidases_S8_Protein_convertases_Kexins_Furin-like"/>
    <property type="match status" value="1"/>
</dbReference>
<evidence type="ECO:0000313" key="15">
    <source>
        <dbReference type="Proteomes" id="UP000326759"/>
    </source>
</evidence>
<evidence type="ECO:0000259" key="13">
    <source>
        <dbReference type="PROSITE" id="PS51829"/>
    </source>
</evidence>
<dbReference type="InterPro" id="IPR008979">
    <property type="entry name" value="Galactose-bd-like_sf"/>
</dbReference>
<dbReference type="InterPro" id="IPR015500">
    <property type="entry name" value="Peptidase_S8_subtilisin-rel"/>
</dbReference>
<reference evidence="14 15" key="1">
    <citation type="journal article" date="2019" name="PLoS Biol.">
        <title>Sex chromosomes control vertical transmission of feminizing Wolbachia symbionts in an isopod.</title>
        <authorList>
            <person name="Becking T."/>
            <person name="Chebbi M.A."/>
            <person name="Giraud I."/>
            <person name="Moumen B."/>
            <person name="Laverre T."/>
            <person name="Caubet Y."/>
            <person name="Peccoud J."/>
            <person name="Gilbert C."/>
            <person name="Cordaux R."/>
        </authorList>
    </citation>
    <scope>NUCLEOTIDE SEQUENCE [LARGE SCALE GENOMIC DNA]</scope>
    <source>
        <strain evidence="14">ANa2</strain>
        <tissue evidence="14">Whole body excluding digestive tract and cuticle</tissue>
    </source>
</reference>
<dbReference type="GO" id="GO:0005737">
    <property type="term" value="C:cytoplasm"/>
    <property type="evidence" value="ECO:0007669"/>
    <property type="project" value="UniProtKB-ARBA"/>
</dbReference>
<dbReference type="InterPro" id="IPR023828">
    <property type="entry name" value="Peptidase_S8_Ser-AS"/>
</dbReference>
<dbReference type="GO" id="GO:0016486">
    <property type="term" value="P:peptide hormone processing"/>
    <property type="evidence" value="ECO:0007669"/>
    <property type="project" value="TreeGrafter"/>
</dbReference>
<name>A0A5N5TLV4_9CRUS</name>
<dbReference type="PRINTS" id="PR00723">
    <property type="entry name" value="SUBTILISIN"/>
</dbReference>
<dbReference type="InterPro" id="IPR032815">
    <property type="entry name" value="S8_pro-domain"/>
</dbReference>
<evidence type="ECO:0000256" key="12">
    <source>
        <dbReference type="SAM" id="MobiDB-lite"/>
    </source>
</evidence>
<dbReference type="InterPro" id="IPR036852">
    <property type="entry name" value="Peptidase_S8/S53_dom_sf"/>
</dbReference>
<dbReference type="GO" id="GO:0016020">
    <property type="term" value="C:membrane"/>
    <property type="evidence" value="ECO:0007669"/>
    <property type="project" value="TreeGrafter"/>
</dbReference>
<dbReference type="PANTHER" id="PTHR42884:SF14">
    <property type="entry name" value="NEUROENDOCRINE CONVERTASE 1"/>
    <property type="match status" value="1"/>
</dbReference>
<feature type="non-terminal residue" evidence="14">
    <location>
        <position position="1"/>
    </location>
</feature>
<keyword evidence="15" id="KW-1185">Reference proteome</keyword>
<keyword evidence="4" id="KW-0732">Signal</keyword>
<dbReference type="PANTHER" id="PTHR42884">
    <property type="entry name" value="PROPROTEIN CONVERTASE SUBTILISIN/KEXIN-RELATED"/>
    <property type="match status" value="1"/>
</dbReference>
<proteinExistence type="inferred from homology"/>
<accession>A0A5N5TLV4</accession>
<dbReference type="Pfam" id="PF16470">
    <property type="entry name" value="S8_pro-domain"/>
    <property type="match status" value="1"/>
</dbReference>
<sequence>RGKQDGVLQNEKRKDFEDVLEKLEKILSREVILKDNQEVSTSDDSTGKLQEHSVKNYISSKISRRTLDNDVTKPKLKKDLSGGPTLQKKREKDTPGKPLQRKYLNEWVVHMSGGEEITKKVVKELGYKFNGPVKGFEDMYSISHLRKHHNHKREAMDITTHINSHVQVMWAEQQVARPRFKRSHQVNLTKQKNLKNKIKNLKSQVKMFNDSMWKHQWYLFDSRTRIDLPELDLKVIPLWKSGITGKGVNVVIVDDGLEWKHPDLIRNYNANISYDLNDNDVDPSPRYDQTRTNSHGNKMRGRNLHATKQRNMWSWCSLWCLYWWYFYIKLLCIRMLDGDVYDLIEGAALAMNHKSVDIISCSWGPKDNGIVVEGPGTLAKMALEKGVKEGRDGKGIIYVWASGNGGYVSDNCNCDGYVSSVYTIGVSSASENGVSPWYSEHCASTLTSTYSSGAYSDQQIVTTDIENDCTVSFSGTSASAPLAAGIIALALEVKSTTFIQSGGSVEMETTPFCNSSTQIDVLEHLQVLLTLNHTKRGDLEVRLRSPRGTESTLLTPRPMDTSDEGFTQWPLMTVHMWGESPNGTWKLTLRDMSETGQNGTVISATLILQRYSRVIIK</sequence>
<feature type="active site" description="Charge relay system" evidence="10 11">
    <location>
        <position position="295"/>
    </location>
</feature>
<evidence type="ECO:0000256" key="11">
    <source>
        <dbReference type="PROSITE-ProRule" id="PRU01240"/>
    </source>
</evidence>
<evidence type="ECO:0000256" key="6">
    <source>
        <dbReference type="ARBA" id="ARBA00022825"/>
    </source>
</evidence>
<keyword evidence="9" id="KW-0325">Glycoprotein</keyword>
<evidence type="ECO:0000256" key="10">
    <source>
        <dbReference type="PIRSR" id="PIRSR615500-1"/>
    </source>
</evidence>
<dbReference type="EMBL" id="SEYY01000474">
    <property type="protein sequence ID" value="KAB7507153.1"/>
    <property type="molecule type" value="Genomic_DNA"/>
</dbReference>
<dbReference type="Pfam" id="PF00082">
    <property type="entry name" value="Peptidase_S8"/>
    <property type="match status" value="1"/>
</dbReference>
<evidence type="ECO:0000256" key="4">
    <source>
        <dbReference type="ARBA" id="ARBA00022729"/>
    </source>
</evidence>
<dbReference type="GO" id="GO:0005615">
    <property type="term" value="C:extracellular space"/>
    <property type="evidence" value="ECO:0007669"/>
    <property type="project" value="TreeGrafter"/>
</dbReference>
<dbReference type="SUPFAM" id="SSF49785">
    <property type="entry name" value="Galactose-binding domain-like"/>
    <property type="match status" value="1"/>
</dbReference>
<dbReference type="InterPro" id="IPR038466">
    <property type="entry name" value="S8_pro-domain_sf"/>
</dbReference>
<feature type="active site" description="Charge relay system" evidence="10 11">
    <location>
        <position position="254"/>
    </location>
</feature>
<evidence type="ECO:0000256" key="7">
    <source>
        <dbReference type="ARBA" id="ARBA00022837"/>
    </source>
</evidence>
<dbReference type="FunFam" id="2.60.120.260:FF:000006">
    <property type="entry name" value="Proprotein convertase subtilisin/kexin type 5"/>
    <property type="match status" value="1"/>
</dbReference>
<gene>
    <name evidence="14" type="primary">Pcsk1</name>
    <name evidence="14" type="ORF">Anas_13113</name>
</gene>
<comment type="similarity">
    <text evidence="1">Belongs to the peptidase S8 family. Furin subfamily.</text>
</comment>
<keyword evidence="3" id="KW-0165">Cleavage on pair of basic residues</keyword>
<keyword evidence="2 11" id="KW-0645">Protease</keyword>
<dbReference type="GO" id="GO:0004252">
    <property type="term" value="F:serine-type endopeptidase activity"/>
    <property type="evidence" value="ECO:0007669"/>
    <property type="project" value="UniProtKB-UniRule"/>
</dbReference>
<dbReference type="SUPFAM" id="SSF52743">
    <property type="entry name" value="Subtilisin-like"/>
    <property type="match status" value="1"/>
</dbReference>
<evidence type="ECO:0000256" key="2">
    <source>
        <dbReference type="ARBA" id="ARBA00022670"/>
    </source>
</evidence>
<dbReference type="OrthoDB" id="300641at2759"/>
<organism evidence="14 15">
    <name type="scientific">Armadillidium nasatum</name>
    <dbReference type="NCBI Taxonomy" id="96803"/>
    <lineage>
        <taxon>Eukaryota</taxon>
        <taxon>Metazoa</taxon>
        <taxon>Ecdysozoa</taxon>
        <taxon>Arthropoda</taxon>
        <taxon>Crustacea</taxon>
        <taxon>Multicrustacea</taxon>
        <taxon>Malacostraca</taxon>
        <taxon>Eumalacostraca</taxon>
        <taxon>Peracarida</taxon>
        <taxon>Isopoda</taxon>
        <taxon>Oniscidea</taxon>
        <taxon>Crinocheta</taxon>
        <taxon>Armadillidiidae</taxon>
        <taxon>Armadillidium</taxon>
    </lineage>
</organism>
<feature type="domain" description="P/Homo B" evidence="13">
    <location>
        <begin position="476"/>
        <end position="616"/>
    </location>
</feature>
<dbReference type="Gene3D" id="3.30.70.850">
    <property type="entry name" value="Peptidase S8, pro-domain"/>
    <property type="match status" value="1"/>
</dbReference>
<keyword evidence="6 11" id="KW-0720">Serine protease</keyword>
<dbReference type="InterPro" id="IPR034182">
    <property type="entry name" value="Kexin/furin"/>
</dbReference>
<dbReference type="SUPFAM" id="SSF54897">
    <property type="entry name" value="Protease propeptides/inhibitors"/>
    <property type="match status" value="1"/>
</dbReference>
<dbReference type="InterPro" id="IPR002884">
    <property type="entry name" value="P_dom"/>
</dbReference>
<evidence type="ECO:0000313" key="14">
    <source>
        <dbReference type="EMBL" id="KAB7507153.1"/>
    </source>
</evidence>
<keyword evidence="5 11" id="KW-0378">Hydrolase</keyword>
<keyword evidence="8" id="KW-0865">Zymogen</keyword>